<organism evidence="1 2">
    <name type="scientific">Salinicoccus roseus</name>
    <dbReference type="NCBI Taxonomy" id="45670"/>
    <lineage>
        <taxon>Bacteria</taxon>
        <taxon>Bacillati</taxon>
        <taxon>Bacillota</taxon>
        <taxon>Bacilli</taxon>
        <taxon>Bacillales</taxon>
        <taxon>Staphylococcaceae</taxon>
        <taxon>Salinicoccus</taxon>
    </lineage>
</organism>
<evidence type="ECO:0000313" key="2">
    <source>
        <dbReference type="Proteomes" id="UP000527860"/>
    </source>
</evidence>
<dbReference type="GeneID" id="77844282"/>
<gene>
    <name evidence="1" type="ORF">F7P68_0003150</name>
</gene>
<reference evidence="1 2" key="2">
    <citation type="submission" date="2022-12" db="EMBL/GenBank/DDBJ databases">
        <title>Genome analysis and biological profiling of marine Salinicoccus roseus MOSEL-ME25.</title>
        <authorList>
            <person name="Mirza F.T."/>
            <person name="Xie Y."/>
            <person name="Shinwari Z.K."/>
        </authorList>
    </citation>
    <scope>NUCLEOTIDE SEQUENCE [LARGE SCALE GENOMIC DNA]</scope>
    <source>
        <strain evidence="1 2">MOSEL-ME25</strain>
    </source>
</reference>
<name>A0ABT4YFB8_9STAP</name>
<dbReference type="EMBL" id="JABEVU030000001">
    <property type="protein sequence ID" value="MDB0579514.1"/>
    <property type="molecule type" value="Genomic_DNA"/>
</dbReference>
<reference evidence="2" key="1">
    <citation type="submission" date="2020-04" db="EMBL/GenBank/DDBJ databases">
        <title>Genome analysis and biological profiling of marine Cellulosimicrobium funkei MOSEL-ME6.</title>
        <authorList>
            <person name="Tanveer F."/>
            <person name="Xie Y."/>
            <person name="Shinwari Z.K."/>
        </authorList>
    </citation>
    <scope>NUCLEOTIDE SEQUENCE [LARGE SCALE GENOMIC DNA]</scope>
    <source>
        <strain evidence="2">MOSEL-ME25</strain>
    </source>
</reference>
<dbReference type="RefSeq" id="WP_052443619.1">
    <property type="nucleotide sequence ID" value="NZ_JABEVU030000001.1"/>
</dbReference>
<sequence>MNIDIIGSPFTKRLSEFKNFPFEINYASEDQSLLSLFSSPYPATMEDLDTDDMIRLKNAYRELNRTHYDHFTPSSSNWLMIELSNELNDLCEMEASYFNLSTIKLLKLQKDLIVLPMIERFRKLKSLLDRFASFASSYDKVILLKVLPDGDSHTEFLNAVYALLEKRLDNVLVLSIPSITLEQKAEKVPLEILDQLNNDLKKLNSKNYDDQLLFDERISDNSLSVFINHVEKRWYVYELYKDGQKLAASPAVDRRVYHFRLEQPGKYRIRVNILDSDVNARFTQTYSYEGADYQNGNFSYIELPRNNVTWQLKFLIGQHSIKGLVGNPYEYPEGYDGYTIYLQEEVPYQEILRADQIYERTFEELEELPQTKLAELAGTINQETASDRATKQYILHLITTKKEDGEQ</sequence>
<keyword evidence="2" id="KW-1185">Reference proteome</keyword>
<evidence type="ECO:0000313" key="1">
    <source>
        <dbReference type="EMBL" id="MDB0579514.1"/>
    </source>
</evidence>
<dbReference type="Proteomes" id="UP000527860">
    <property type="component" value="Unassembled WGS sequence"/>
</dbReference>
<protein>
    <submittedName>
        <fullName evidence="1">Uncharacterized protein</fullName>
    </submittedName>
</protein>
<accession>A0ABT4YFB8</accession>
<proteinExistence type="predicted"/>
<comment type="caution">
    <text evidence="1">The sequence shown here is derived from an EMBL/GenBank/DDBJ whole genome shotgun (WGS) entry which is preliminary data.</text>
</comment>